<organism evidence="1 2">
    <name type="scientific">Paenibacillus mendelii</name>
    <dbReference type="NCBI Taxonomy" id="206163"/>
    <lineage>
        <taxon>Bacteria</taxon>
        <taxon>Bacillati</taxon>
        <taxon>Bacillota</taxon>
        <taxon>Bacilli</taxon>
        <taxon>Bacillales</taxon>
        <taxon>Paenibacillaceae</taxon>
        <taxon>Paenibacillus</taxon>
    </lineage>
</organism>
<protein>
    <recommendedName>
        <fullName evidence="3">Amidohydrolase-related domain-containing protein</fullName>
    </recommendedName>
</protein>
<accession>A0ABV6JDR2</accession>
<dbReference type="EMBL" id="JBHLVF010000038">
    <property type="protein sequence ID" value="MFC0394058.1"/>
    <property type="molecule type" value="Genomic_DNA"/>
</dbReference>
<dbReference type="Proteomes" id="UP001589818">
    <property type="component" value="Unassembled WGS sequence"/>
</dbReference>
<evidence type="ECO:0008006" key="3">
    <source>
        <dbReference type="Google" id="ProtNLM"/>
    </source>
</evidence>
<proteinExistence type="predicted"/>
<sequence length="114" mass="13190">MRTVRPELFDKYKHLGLIDVHNHDADYYADKGSIAIWDKYHVDKTVLFGAISEPAAMVSDRLSWEAYTKYPNKFYPFFSGFSMYDEAAVEIVKQSSRKGITGSERPSRLRLIPH</sequence>
<evidence type="ECO:0000313" key="2">
    <source>
        <dbReference type="Proteomes" id="UP001589818"/>
    </source>
</evidence>
<reference evidence="1 2" key="1">
    <citation type="submission" date="2024-09" db="EMBL/GenBank/DDBJ databases">
        <authorList>
            <person name="Sun Q."/>
            <person name="Mori K."/>
        </authorList>
    </citation>
    <scope>NUCLEOTIDE SEQUENCE [LARGE SCALE GENOMIC DNA]</scope>
    <source>
        <strain evidence="1 2">CCM 4839</strain>
    </source>
</reference>
<keyword evidence="2" id="KW-1185">Reference proteome</keyword>
<gene>
    <name evidence="1" type="ORF">ACFFJ8_22140</name>
</gene>
<name>A0ABV6JDR2_9BACL</name>
<dbReference type="RefSeq" id="WP_204822719.1">
    <property type="nucleotide sequence ID" value="NZ_JANHOF010000028.1"/>
</dbReference>
<evidence type="ECO:0000313" key="1">
    <source>
        <dbReference type="EMBL" id="MFC0394058.1"/>
    </source>
</evidence>
<comment type="caution">
    <text evidence="1">The sequence shown here is derived from an EMBL/GenBank/DDBJ whole genome shotgun (WGS) entry which is preliminary data.</text>
</comment>
<dbReference type="Gene3D" id="3.20.20.140">
    <property type="entry name" value="Metal-dependent hydrolases"/>
    <property type="match status" value="1"/>
</dbReference>